<comment type="similarity">
    <text evidence="1">Belongs to the archaeal Rpo3/eukaryotic RPB3 RNA polymerase subunit family.</text>
</comment>
<dbReference type="InterPro" id="IPR022842">
    <property type="entry name" value="RNAP_Rpo3/Rpb3/RPAC1"/>
</dbReference>
<dbReference type="InterPro" id="IPR050518">
    <property type="entry name" value="Rpo3/RPB3_RNA_Pol_subunit"/>
</dbReference>
<dbReference type="HAMAP" id="MF_00320">
    <property type="entry name" value="RNApol_arch_Rpo3"/>
    <property type="match status" value="1"/>
</dbReference>
<evidence type="ECO:0000313" key="3">
    <source>
        <dbReference type="EMBL" id="KAG7373655.1"/>
    </source>
</evidence>
<dbReference type="Proteomes" id="UP000693970">
    <property type="component" value="Unassembled WGS sequence"/>
</dbReference>
<evidence type="ECO:0000313" key="4">
    <source>
        <dbReference type="Proteomes" id="UP000693970"/>
    </source>
</evidence>
<dbReference type="AlphaFoldDB" id="A0A9K3M4P8"/>
<sequence>MPNQRFPNIEILSIQSHEVRFILSKTDTSMANTLRRIMIAEVPTLAIDLVEFHANSSVLNDEYIAHRLGLIPLCYKPTDSLAATDPHPAFVSHRDCVCYERCPRCSVELTLDVNFDDERNNNHNNNTDEEWLAPLTVTSKDLFSNNPCVQPAHFLNVEEADESQDNGIAIVKLGPGQHLKLKAIARLGISKEHAKWCPVAVCTYKFWPMIEINDEACSTLSLEQKQALCDVCPDQILQLDPLTGHLKAADDAWDKATFTEDLEQFQQSLKRRPEDVDFVTVKPSDDQFIFSVEATGAMDAYEIVMSALRVLKDKLLYLQQEVENLKDIM</sequence>
<dbReference type="EMBL" id="JAGRRH010000002">
    <property type="protein sequence ID" value="KAG7373655.1"/>
    <property type="molecule type" value="Genomic_DNA"/>
</dbReference>
<dbReference type="GO" id="GO:0005665">
    <property type="term" value="C:RNA polymerase II, core complex"/>
    <property type="evidence" value="ECO:0007669"/>
    <property type="project" value="TreeGrafter"/>
</dbReference>
<dbReference type="NCBIfam" id="NF001988">
    <property type="entry name" value="PRK00783.1"/>
    <property type="match status" value="1"/>
</dbReference>
<evidence type="ECO:0000256" key="1">
    <source>
        <dbReference type="ARBA" id="ARBA00025804"/>
    </source>
</evidence>
<dbReference type="GO" id="GO:0003899">
    <property type="term" value="F:DNA-directed RNA polymerase activity"/>
    <property type="evidence" value="ECO:0007669"/>
    <property type="project" value="InterPro"/>
</dbReference>
<organism evidence="3 4">
    <name type="scientific">Nitzschia inconspicua</name>
    <dbReference type="NCBI Taxonomy" id="303405"/>
    <lineage>
        <taxon>Eukaryota</taxon>
        <taxon>Sar</taxon>
        <taxon>Stramenopiles</taxon>
        <taxon>Ochrophyta</taxon>
        <taxon>Bacillariophyta</taxon>
        <taxon>Bacillariophyceae</taxon>
        <taxon>Bacillariophycidae</taxon>
        <taxon>Bacillariales</taxon>
        <taxon>Bacillariaceae</taxon>
        <taxon>Nitzschia</taxon>
    </lineage>
</organism>
<protein>
    <submittedName>
        <fullName evidence="3">DNA-directed RNA polymerase, subunit D</fullName>
    </submittedName>
</protein>
<dbReference type="GO" id="GO:0046983">
    <property type="term" value="F:protein dimerization activity"/>
    <property type="evidence" value="ECO:0007669"/>
    <property type="project" value="InterPro"/>
</dbReference>
<evidence type="ECO:0000259" key="2">
    <source>
        <dbReference type="SMART" id="SM00662"/>
    </source>
</evidence>
<name>A0A9K3M4P8_9STRA</name>
<keyword evidence="3" id="KW-0240">DNA-directed RNA polymerase</keyword>
<dbReference type="InterPro" id="IPR011263">
    <property type="entry name" value="DNA-dir_RNA_pol_RpoA/D/Rpb3"/>
</dbReference>
<dbReference type="OrthoDB" id="270173at2759"/>
<dbReference type="PANTHER" id="PTHR11800">
    <property type="entry name" value="DNA-DIRECTED RNA POLYMERASE"/>
    <property type="match status" value="1"/>
</dbReference>
<dbReference type="PANTHER" id="PTHR11800:SF2">
    <property type="entry name" value="DNA-DIRECTED RNA POLYMERASE II SUBUNIT RPB3"/>
    <property type="match status" value="1"/>
</dbReference>
<reference evidence="3" key="1">
    <citation type="journal article" date="2021" name="Sci. Rep.">
        <title>Diploid genomic architecture of Nitzschia inconspicua, an elite biomass production diatom.</title>
        <authorList>
            <person name="Oliver A."/>
            <person name="Podell S."/>
            <person name="Pinowska A."/>
            <person name="Traller J.C."/>
            <person name="Smith S.R."/>
            <person name="McClure R."/>
            <person name="Beliaev A."/>
            <person name="Bohutskyi P."/>
            <person name="Hill E.A."/>
            <person name="Rabines A."/>
            <person name="Zheng H."/>
            <person name="Allen L.Z."/>
            <person name="Kuo A."/>
            <person name="Grigoriev I.V."/>
            <person name="Allen A.E."/>
            <person name="Hazlebeck D."/>
            <person name="Allen E.E."/>
        </authorList>
    </citation>
    <scope>NUCLEOTIDE SEQUENCE</scope>
    <source>
        <strain evidence="3">Hildebrandi</strain>
    </source>
</reference>
<proteinExistence type="inferred from homology"/>
<keyword evidence="4" id="KW-1185">Reference proteome</keyword>
<dbReference type="GO" id="GO:0006366">
    <property type="term" value="P:transcription by RNA polymerase II"/>
    <property type="evidence" value="ECO:0007669"/>
    <property type="project" value="TreeGrafter"/>
</dbReference>
<feature type="domain" description="DNA-directed RNA polymerase RpoA/D/Rpb3-type" evidence="2">
    <location>
        <begin position="18"/>
        <end position="321"/>
    </location>
</feature>
<dbReference type="InterPro" id="IPR011262">
    <property type="entry name" value="DNA-dir_RNA_pol_insert"/>
</dbReference>
<dbReference type="SMART" id="SM00662">
    <property type="entry name" value="RPOLD"/>
    <property type="match status" value="1"/>
</dbReference>
<reference evidence="3" key="2">
    <citation type="submission" date="2021-04" db="EMBL/GenBank/DDBJ databases">
        <authorList>
            <person name="Podell S."/>
        </authorList>
    </citation>
    <scope>NUCLEOTIDE SEQUENCE</scope>
    <source>
        <strain evidence="3">Hildebrandi</strain>
    </source>
</reference>
<dbReference type="Pfam" id="PF01000">
    <property type="entry name" value="RNA_pol_A_bac"/>
    <property type="match status" value="1"/>
</dbReference>
<dbReference type="GO" id="GO:0003677">
    <property type="term" value="F:DNA binding"/>
    <property type="evidence" value="ECO:0007669"/>
    <property type="project" value="InterPro"/>
</dbReference>
<dbReference type="PROSITE" id="PS00446">
    <property type="entry name" value="RNA_POL_D_30KD"/>
    <property type="match status" value="1"/>
</dbReference>
<dbReference type="Pfam" id="PF01193">
    <property type="entry name" value="RNA_pol_L"/>
    <property type="match status" value="1"/>
</dbReference>
<accession>A0A9K3M4P8</accession>
<keyword evidence="3" id="KW-0804">Transcription</keyword>
<comment type="caution">
    <text evidence="3">The sequence shown here is derived from an EMBL/GenBank/DDBJ whole genome shotgun (WGS) entry which is preliminary data.</text>
</comment>
<dbReference type="InterPro" id="IPR001514">
    <property type="entry name" value="DNA-dir_RNA_pol_30-40kDasu_CS"/>
</dbReference>
<gene>
    <name evidence="3" type="ORF">IV203_034379</name>
</gene>